<sequence length="366" mass="41444">MDNKLFDLEIPTERLDQTIKNSIARGEKYKNKIKLKKVAAACFLVGGISIFNIAQPVFAENIPIIGTVFQKVNNTLGINKNSKDYVKYAQNINKSSEDKNIKIKVTDAILDDYNNLILCYEIKNENGFSTKDKKILENTIAGINLGGIKRVSFQPNYNMVPEKVEKVLPSLSKDGEMLTLQESNGGIVGEFIDDNTFIGKSEYNLSSFKNIPNNFKIKFDINKIDFSFGSTVKSNKENFNIFTPLNTVKGKWNLEFTVAKSEIKETKTVKTNISSENIMVNDITITPFTTDISAKVDFSKVNKLKVVDENNREYTSYNTINKKETDSKFTEIIFRFTDINKDIKKLKLIFLDGNNKEVFSCSVPIS</sequence>
<evidence type="ECO:0000313" key="3">
    <source>
        <dbReference type="EMBL" id="RXI45373.1"/>
    </source>
</evidence>
<feature type="transmembrane region" description="Helical" evidence="1">
    <location>
        <begin position="38"/>
        <end position="58"/>
    </location>
</feature>
<keyword evidence="1" id="KW-1133">Transmembrane helix</keyword>
<dbReference type="EMBL" id="QMAP01000013">
    <property type="protein sequence ID" value="RXI45373.1"/>
    <property type="molecule type" value="Genomic_DNA"/>
</dbReference>
<keyword evidence="1" id="KW-0812">Transmembrane</keyword>
<evidence type="ECO:0000259" key="2">
    <source>
        <dbReference type="Pfam" id="PF13786"/>
    </source>
</evidence>
<dbReference type="Proteomes" id="UP000290921">
    <property type="component" value="Unassembled WGS sequence"/>
</dbReference>
<proteinExistence type="predicted"/>
<dbReference type="Pfam" id="PF13786">
    <property type="entry name" value="DUF4179"/>
    <property type="match status" value="1"/>
</dbReference>
<feature type="domain" description="DUF4179" evidence="2">
    <location>
        <begin position="30"/>
        <end position="123"/>
    </location>
</feature>
<evidence type="ECO:0000313" key="4">
    <source>
        <dbReference type="Proteomes" id="UP000290921"/>
    </source>
</evidence>
<reference evidence="3 4" key="1">
    <citation type="submission" date="2018-06" db="EMBL/GenBank/DDBJ databases">
        <title>Genome conservation of Clostridium tetani.</title>
        <authorList>
            <person name="Bruggemann H."/>
            <person name="Popoff M.R."/>
        </authorList>
    </citation>
    <scope>NUCLEOTIDE SEQUENCE [LARGE SCALE GENOMIC DNA]</scope>
    <source>
        <strain evidence="3 4">2017.061</strain>
    </source>
</reference>
<comment type="caution">
    <text evidence="3">The sequence shown here is derived from an EMBL/GenBank/DDBJ whole genome shotgun (WGS) entry which is preliminary data.</text>
</comment>
<name>A0A4Q0VAN3_CLOTA</name>
<dbReference type="AlphaFoldDB" id="A0A4Q0VAN3"/>
<gene>
    <name evidence="3" type="ORF">DP130_12230</name>
</gene>
<dbReference type="Gene3D" id="2.60.40.1630">
    <property type="entry name" value="bacillus anthracis domain"/>
    <property type="match status" value="1"/>
</dbReference>
<accession>A0A4Q0VAN3</accession>
<dbReference type="RefSeq" id="WP_129030877.1">
    <property type="nucleotide sequence ID" value="NZ_QMAP01000013.1"/>
</dbReference>
<organism evidence="3 4">
    <name type="scientific">Clostridium tetani</name>
    <dbReference type="NCBI Taxonomy" id="1513"/>
    <lineage>
        <taxon>Bacteria</taxon>
        <taxon>Bacillati</taxon>
        <taxon>Bacillota</taxon>
        <taxon>Clostridia</taxon>
        <taxon>Eubacteriales</taxon>
        <taxon>Clostridiaceae</taxon>
        <taxon>Clostridium</taxon>
    </lineage>
</organism>
<protein>
    <recommendedName>
        <fullName evidence="2">DUF4179 domain-containing protein</fullName>
    </recommendedName>
</protein>
<keyword evidence="1" id="KW-0472">Membrane</keyword>
<evidence type="ECO:0000256" key="1">
    <source>
        <dbReference type="SAM" id="Phobius"/>
    </source>
</evidence>
<dbReference type="InterPro" id="IPR025436">
    <property type="entry name" value="DUF4179"/>
</dbReference>